<keyword evidence="2" id="KW-1185">Reference proteome</keyword>
<protein>
    <submittedName>
        <fullName evidence="1">Uncharacterized protein</fullName>
    </submittedName>
</protein>
<proteinExistence type="predicted"/>
<evidence type="ECO:0000313" key="1">
    <source>
        <dbReference type="EMBL" id="RIW33985.1"/>
    </source>
</evidence>
<dbReference type="AlphaFoldDB" id="A0A3A1R1W9"/>
<organism evidence="1 2">
    <name type="scientific">Bacillus salacetis</name>
    <dbReference type="NCBI Taxonomy" id="2315464"/>
    <lineage>
        <taxon>Bacteria</taxon>
        <taxon>Bacillati</taxon>
        <taxon>Bacillota</taxon>
        <taxon>Bacilli</taxon>
        <taxon>Bacillales</taxon>
        <taxon>Bacillaceae</taxon>
        <taxon>Bacillus</taxon>
    </lineage>
</organism>
<name>A0A3A1R1W9_9BACI</name>
<reference evidence="1 2" key="1">
    <citation type="submission" date="2018-09" db="EMBL/GenBank/DDBJ databases">
        <title>Bacillus saliacetes sp. nov., isolated from Thai shrimp paste (Ka-pi).</title>
        <authorList>
            <person name="Daroonpunt R."/>
            <person name="Tanasupawat S."/>
            <person name="Yiamsombut S."/>
        </authorList>
    </citation>
    <scope>NUCLEOTIDE SEQUENCE [LARGE SCALE GENOMIC DNA]</scope>
    <source>
        <strain evidence="1 2">SKP7-4</strain>
    </source>
</reference>
<sequence>MLNPESVSLPLLNGSNTPYKRLLSHISLLLENPKGRIFFLYFKFYSLKRKSSSFLSLLTGFLQLFTRILIEIYIK</sequence>
<dbReference type="Proteomes" id="UP000265801">
    <property type="component" value="Unassembled WGS sequence"/>
</dbReference>
<accession>A0A3A1R1W9</accession>
<dbReference type="EMBL" id="QXIR01000012">
    <property type="protein sequence ID" value="RIW33985.1"/>
    <property type="molecule type" value="Genomic_DNA"/>
</dbReference>
<evidence type="ECO:0000313" key="2">
    <source>
        <dbReference type="Proteomes" id="UP000265801"/>
    </source>
</evidence>
<comment type="caution">
    <text evidence="1">The sequence shown here is derived from an EMBL/GenBank/DDBJ whole genome shotgun (WGS) entry which is preliminary data.</text>
</comment>
<gene>
    <name evidence="1" type="ORF">D3H55_10315</name>
</gene>